<accession>A0AAV5V9Z7</accession>
<proteinExistence type="predicted"/>
<evidence type="ECO:0000313" key="1">
    <source>
        <dbReference type="EMBL" id="GMT16471.1"/>
    </source>
</evidence>
<dbReference type="EMBL" id="BTSY01000002">
    <property type="protein sequence ID" value="GMT16471.1"/>
    <property type="molecule type" value="Genomic_DNA"/>
</dbReference>
<gene>
    <name evidence="1" type="ORF">PFISCL1PPCAC_7768</name>
</gene>
<sequence length="138" mass="15521">MCVYCLARCSLFSRIDPGGISIPSPWFAMLRWGRTPSLRLTFLPIVTSPDTVKWSSSSKSGMASRGNTDAVEQDDGELALLAKLLLGLLDKGKLNHRHDFDCNDIKNQLWYLSQSTEPLTHFSIPNIYSIKLIYSKKN</sequence>
<evidence type="ECO:0008006" key="3">
    <source>
        <dbReference type="Google" id="ProtNLM"/>
    </source>
</evidence>
<dbReference type="AlphaFoldDB" id="A0AAV5V9Z7"/>
<organism evidence="1 2">
    <name type="scientific">Pristionchus fissidentatus</name>
    <dbReference type="NCBI Taxonomy" id="1538716"/>
    <lineage>
        <taxon>Eukaryota</taxon>
        <taxon>Metazoa</taxon>
        <taxon>Ecdysozoa</taxon>
        <taxon>Nematoda</taxon>
        <taxon>Chromadorea</taxon>
        <taxon>Rhabditida</taxon>
        <taxon>Rhabditina</taxon>
        <taxon>Diplogasteromorpha</taxon>
        <taxon>Diplogasteroidea</taxon>
        <taxon>Neodiplogasteridae</taxon>
        <taxon>Pristionchus</taxon>
    </lineage>
</organism>
<comment type="caution">
    <text evidence="1">The sequence shown here is derived from an EMBL/GenBank/DDBJ whole genome shotgun (WGS) entry which is preliminary data.</text>
</comment>
<dbReference type="Proteomes" id="UP001432322">
    <property type="component" value="Unassembled WGS sequence"/>
</dbReference>
<evidence type="ECO:0000313" key="2">
    <source>
        <dbReference type="Proteomes" id="UP001432322"/>
    </source>
</evidence>
<name>A0AAV5V9Z7_9BILA</name>
<protein>
    <recommendedName>
        <fullName evidence="3">Ribosomal protein</fullName>
    </recommendedName>
</protein>
<keyword evidence="2" id="KW-1185">Reference proteome</keyword>
<reference evidence="1" key="1">
    <citation type="submission" date="2023-10" db="EMBL/GenBank/DDBJ databases">
        <title>Genome assembly of Pristionchus species.</title>
        <authorList>
            <person name="Yoshida K."/>
            <person name="Sommer R.J."/>
        </authorList>
    </citation>
    <scope>NUCLEOTIDE SEQUENCE</scope>
    <source>
        <strain evidence="1">RS5133</strain>
    </source>
</reference>